<dbReference type="InterPro" id="IPR002052">
    <property type="entry name" value="DNA_methylase_N6_adenine_CS"/>
</dbReference>
<reference evidence="8" key="1">
    <citation type="submission" date="2022-07" db="EMBL/GenBank/DDBJ databases">
        <title>Parvularcula maris sp. nov., an algicidal bacterium isolated from seawater.</title>
        <authorList>
            <person name="Li F."/>
        </authorList>
    </citation>
    <scope>NUCLEOTIDE SEQUENCE</scope>
    <source>
        <strain evidence="8">BGMRC 0090</strain>
    </source>
</reference>
<dbReference type="Proteomes" id="UP001142610">
    <property type="component" value="Unassembled WGS sequence"/>
</dbReference>
<dbReference type="Pfam" id="PF18135">
    <property type="entry name" value="Type_ISP_C"/>
    <property type="match status" value="1"/>
</dbReference>
<name>A0A9X2L7X4_9PROT</name>
<dbReference type="RefSeq" id="WP_256618732.1">
    <property type="nucleotide sequence ID" value="NZ_JANIBC010000002.1"/>
</dbReference>
<dbReference type="PROSITE" id="PS00092">
    <property type="entry name" value="N6_MTASE"/>
    <property type="match status" value="1"/>
</dbReference>
<feature type="domain" description="Type II methyltransferase M.TaqI-like" evidence="6">
    <location>
        <begin position="155"/>
        <end position="251"/>
    </location>
</feature>
<dbReference type="Pfam" id="PF07669">
    <property type="entry name" value="Eco57I"/>
    <property type="match status" value="1"/>
</dbReference>
<evidence type="ECO:0000313" key="9">
    <source>
        <dbReference type="Proteomes" id="UP001142610"/>
    </source>
</evidence>
<evidence type="ECO:0000256" key="5">
    <source>
        <dbReference type="ARBA" id="ARBA00047942"/>
    </source>
</evidence>
<evidence type="ECO:0000313" key="8">
    <source>
        <dbReference type="EMBL" id="MCQ8184763.1"/>
    </source>
</evidence>
<evidence type="ECO:0000256" key="1">
    <source>
        <dbReference type="ARBA" id="ARBA00011900"/>
    </source>
</evidence>
<accession>A0A9X2L7X4</accession>
<dbReference type="GO" id="GO:0009007">
    <property type="term" value="F:site-specific DNA-methyltransferase (adenine-specific) activity"/>
    <property type="evidence" value="ECO:0007669"/>
    <property type="project" value="UniProtKB-EC"/>
</dbReference>
<proteinExistence type="predicted"/>
<dbReference type="GO" id="GO:0003676">
    <property type="term" value="F:nucleic acid binding"/>
    <property type="evidence" value="ECO:0007669"/>
    <property type="project" value="InterPro"/>
</dbReference>
<comment type="catalytic activity">
    <reaction evidence="5">
        <text>a 2'-deoxyadenosine in DNA + S-adenosyl-L-methionine = an N(6)-methyl-2'-deoxyadenosine in DNA + S-adenosyl-L-homocysteine + H(+)</text>
        <dbReference type="Rhea" id="RHEA:15197"/>
        <dbReference type="Rhea" id="RHEA-COMP:12418"/>
        <dbReference type="Rhea" id="RHEA-COMP:12419"/>
        <dbReference type="ChEBI" id="CHEBI:15378"/>
        <dbReference type="ChEBI" id="CHEBI:57856"/>
        <dbReference type="ChEBI" id="CHEBI:59789"/>
        <dbReference type="ChEBI" id="CHEBI:90615"/>
        <dbReference type="ChEBI" id="CHEBI:90616"/>
        <dbReference type="EC" id="2.1.1.72"/>
    </reaction>
</comment>
<protein>
    <recommendedName>
        <fullName evidence="1">site-specific DNA-methyltransferase (adenine-specific)</fullName>
        <ecNumber evidence="1">2.1.1.72</ecNumber>
    </recommendedName>
</protein>
<dbReference type="AlphaFoldDB" id="A0A9X2L7X4"/>
<dbReference type="EC" id="2.1.1.72" evidence="1"/>
<keyword evidence="9" id="KW-1185">Reference proteome</keyword>
<dbReference type="PANTHER" id="PTHR33841:SF1">
    <property type="entry name" value="DNA METHYLTRANSFERASE A"/>
    <property type="match status" value="1"/>
</dbReference>
<organism evidence="8 9">
    <name type="scientific">Parvularcula maris</name>
    <dbReference type="NCBI Taxonomy" id="2965077"/>
    <lineage>
        <taxon>Bacteria</taxon>
        <taxon>Pseudomonadati</taxon>
        <taxon>Pseudomonadota</taxon>
        <taxon>Alphaproteobacteria</taxon>
        <taxon>Parvularculales</taxon>
        <taxon>Parvularculaceae</taxon>
        <taxon>Parvularcula</taxon>
    </lineage>
</organism>
<dbReference type="GO" id="GO:0032259">
    <property type="term" value="P:methylation"/>
    <property type="evidence" value="ECO:0007669"/>
    <property type="project" value="UniProtKB-KW"/>
</dbReference>
<dbReference type="Gene3D" id="3.40.50.150">
    <property type="entry name" value="Vaccinia Virus protein VP39"/>
    <property type="match status" value="1"/>
</dbReference>
<evidence type="ECO:0000259" key="6">
    <source>
        <dbReference type="Pfam" id="PF07669"/>
    </source>
</evidence>
<keyword evidence="3" id="KW-0808">Transferase</keyword>
<keyword evidence="4" id="KW-0949">S-adenosyl-L-methionine</keyword>
<dbReference type="GO" id="GO:0006304">
    <property type="term" value="P:DNA modification"/>
    <property type="evidence" value="ECO:0007669"/>
    <property type="project" value="InterPro"/>
</dbReference>
<dbReference type="InterPro" id="IPR029063">
    <property type="entry name" value="SAM-dependent_MTases_sf"/>
</dbReference>
<evidence type="ECO:0000256" key="3">
    <source>
        <dbReference type="ARBA" id="ARBA00022679"/>
    </source>
</evidence>
<dbReference type="InterPro" id="IPR041635">
    <property type="entry name" value="Type_ISP_LLaBIII_C"/>
</dbReference>
<feature type="domain" description="Type ISP restriction-modification enzyme LLaBIII C-terminal specificity" evidence="7">
    <location>
        <begin position="379"/>
        <end position="702"/>
    </location>
</feature>
<dbReference type="EMBL" id="JANIBC010000002">
    <property type="protein sequence ID" value="MCQ8184763.1"/>
    <property type="molecule type" value="Genomic_DNA"/>
</dbReference>
<comment type="caution">
    <text evidence="8">The sequence shown here is derived from an EMBL/GenBank/DDBJ whole genome shotgun (WGS) entry which is preliminary data.</text>
</comment>
<dbReference type="InterPro" id="IPR050953">
    <property type="entry name" value="N4_N6_ade-DNA_methylase"/>
</dbReference>
<dbReference type="InterPro" id="IPR011639">
    <property type="entry name" value="MethylTrfase_TaqI-like_dom"/>
</dbReference>
<evidence type="ECO:0000256" key="4">
    <source>
        <dbReference type="ARBA" id="ARBA00022691"/>
    </source>
</evidence>
<dbReference type="SUPFAM" id="SSF53335">
    <property type="entry name" value="S-adenosyl-L-methionine-dependent methyltransferases"/>
    <property type="match status" value="1"/>
</dbReference>
<keyword evidence="2 8" id="KW-0489">Methyltransferase</keyword>
<dbReference type="PRINTS" id="PR00507">
    <property type="entry name" value="N12N6MTFRASE"/>
</dbReference>
<gene>
    <name evidence="8" type="ORF">NOG11_05115</name>
</gene>
<dbReference type="PANTHER" id="PTHR33841">
    <property type="entry name" value="DNA METHYLTRANSFERASE YEEA-RELATED"/>
    <property type="match status" value="1"/>
</dbReference>
<evidence type="ECO:0000256" key="2">
    <source>
        <dbReference type="ARBA" id="ARBA00022603"/>
    </source>
</evidence>
<sequence>MYEGFYQIYNPKAADRLGVVYTPNEIVRFMIDGADWLCREHFGRGLIDEDVHILDPCTGTGTYVCELLESFRGSPDKMRRKYEKEIHANEVAILPYYVANLNIEATYAEIAGQYKEYENLCFVDTLDNVAALGLRRGHQHDMFAGVSDENIKRVREQNKRTISVVIGNPPYNANQQNENENNKNRTYPRIDQSIKDTYVKQSTAQKTKVYDMYARFFRWATDRLGDDGVIAFVTNSSFVDSKTFDGFRKVMGAVFDEIWVVDLKGNARTSGERRRQEAGNIFDDQIKVGVAISFFVKKKKRGKKKPALIRYDAVPDYFGVDNKRTWLTSTPLSERVMTTVTPSTRGNWINQVENEWDDLLPLADKKVKSARPGAPQKAVFKLYGNGINTARDEWVVRDDATELLTAANVAYHLIDYADADEPNVENGMKWSRNLKRKRKRNLAEKLDKKFVETYEYRPFRKRNVYLSPLLIDEQGYWKKQGCINNKHVAFPAAGSFRCLASDRAMDFHFIGDARVVSRYRYNDEGQRIDNITDWALRKFQERYGKEVTKDAIFAYCYAVLHDPVYRETYAINLKRELPRIPFYEGFERWCAWGQTLLDLHIGYEEVAPHPLTRIDEPNPRRAEGTAPKVILRSDHGAGTITLDADTKLTGVPEEAWDYVLGNRTAIDWVLDQHKEKKIRDETVRRLFDTYRFADHKERVIDLLARVTTVSIETVAITNAMAAAKRD</sequence>
<evidence type="ECO:0000259" key="7">
    <source>
        <dbReference type="Pfam" id="PF18135"/>
    </source>
</evidence>